<sequence>MATDFNSFHSAMLTSFRLDLSYISIAELLLCLINMMLPFLVMVILTEYKLIFLSLIFIYYILHSKYIIIFLHIYNLRSINLVNSNSISQNYNKLSHKLPRNIQSIEDFQNESFSKAIDKVASYIPTITSKLSED</sequence>
<comment type="caution">
    <text evidence="2">The sequence shown here is derived from an EMBL/GenBank/DDBJ whole genome shotgun (WGS) entry which is preliminary data.</text>
</comment>
<feature type="transmembrane region" description="Helical" evidence="1">
    <location>
        <begin position="20"/>
        <end position="43"/>
    </location>
</feature>
<feature type="transmembrane region" description="Helical" evidence="1">
    <location>
        <begin position="50"/>
        <end position="74"/>
    </location>
</feature>
<name>A0A1Y1ZJU1_9FUNG</name>
<keyword evidence="1" id="KW-0812">Transmembrane</keyword>
<evidence type="ECO:0000313" key="2">
    <source>
        <dbReference type="EMBL" id="ORY10297.1"/>
    </source>
</evidence>
<keyword evidence="3" id="KW-1185">Reference proteome</keyword>
<protein>
    <submittedName>
        <fullName evidence="2">Uncharacterized protein</fullName>
    </submittedName>
</protein>
<dbReference type="EMBL" id="MCOG01000395">
    <property type="protein sequence ID" value="ORY10297.1"/>
    <property type="molecule type" value="Genomic_DNA"/>
</dbReference>
<gene>
    <name evidence="2" type="ORF">LY90DRAFT_678010</name>
</gene>
<accession>A0A1Y1ZJU1</accession>
<keyword evidence="1" id="KW-0472">Membrane</keyword>
<dbReference type="Proteomes" id="UP000193920">
    <property type="component" value="Unassembled WGS sequence"/>
</dbReference>
<reference evidence="2 3" key="1">
    <citation type="submission" date="2016-08" db="EMBL/GenBank/DDBJ databases">
        <title>A Parts List for Fungal Cellulosomes Revealed by Comparative Genomics.</title>
        <authorList>
            <consortium name="DOE Joint Genome Institute"/>
            <person name="Haitjema C.H."/>
            <person name="Gilmore S.P."/>
            <person name="Henske J.K."/>
            <person name="Solomon K.V."/>
            <person name="De Groot R."/>
            <person name="Kuo A."/>
            <person name="Mondo S.J."/>
            <person name="Salamov A.A."/>
            <person name="Labutti K."/>
            <person name="Zhao Z."/>
            <person name="Chiniquy J."/>
            <person name="Barry K."/>
            <person name="Brewer H.M."/>
            <person name="Purvine S.O."/>
            <person name="Wright A.T."/>
            <person name="Boxma B."/>
            <person name="Van Alen T."/>
            <person name="Hackstein J.H."/>
            <person name="Baker S.E."/>
            <person name="Grigoriev I.V."/>
            <person name="O'Malley M.A."/>
        </authorList>
    </citation>
    <scope>NUCLEOTIDE SEQUENCE [LARGE SCALE GENOMIC DNA]</scope>
    <source>
        <strain evidence="2 3">G1</strain>
    </source>
</reference>
<organism evidence="2 3">
    <name type="scientific">Neocallimastix californiae</name>
    <dbReference type="NCBI Taxonomy" id="1754190"/>
    <lineage>
        <taxon>Eukaryota</taxon>
        <taxon>Fungi</taxon>
        <taxon>Fungi incertae sedis</taxon>
        <taxon>Chytridiomycota</taxon>
        <taxon>Chytridiomycota incertae sedis</taxon>
        <taxon>Neocallimastigomycetes</taxon>
        <taxon>Neocallimastigales</taxon>
        <taxon>Neocallimastigaceae</taxon>
        <taxon>Neocallimastix</taxon>
    </lineage>
</organism>
<evidence type="ECO:0000313" key="3">
    <source>
        <dbReference type="Proteomes" id="UP000193920"/>
    </source>
</evidence>
<keyword evidence="1" id="KW-1133">Transmembrane helix</keyword>
<proteinExistence type="predicted"/>
<dbReference type="AlphaFoldDB" id="A0A1Y1ZJU1"/>
<evidence type="ECO:0000256" key="1">
    <source>
        <dbReference type="SAM" id="Phobius"/>
    </source>
</evidence>